<dbReference type="Gene3D" id="1.20.1280.50">
    <property type="match status" value="1"/>
</dbReference>
<comment type="caution">
    <text evidence="1">The sequence shown here is derived from an EMBL/GenBank/DDBJ whole genome shotgun (WGS) entry which is preliminary data.</text>
</comment>
<dbReference type="GeneID" id="38782845"/>
<dbReference type="Proteomes" id="UP000287166">
    <property type="component" value="Unassembled WGS sequence"/>
</dbReference>
<proteinExistence type="predicted"/>
<dbReference type="AlphaFoldDB" id="A0A401GUN1"/>
<dbReference type="InParanoid" id="A0A401GUN1"/>
<accession>A0A401GUN1</accession>
<name>A0A401GUN1_9APHY</name>
<sequence>MNTSNIPLGSANAVQFVEVSGREADVMPTKSREALEKRVLSSPADIRLASNCHASINCLPSEVLAMILQFVLEPRYSQKEYRRRINHRSLPPWQTSVQFLEDISVTHVCRQWRSLAEELPLFWTHVTDSPSTETATRAFIQRSRLAPLRIYIRPSPSAFLKSFAGSNGHRLSTLWWEGGRGRNYVGSSLLSASAPELVSLTLHASSSLPNAGGLTVGPSLLFRGNVPRLRQLSIHGFSWLPTNQFDSLAQLHLSDLRYSGLFGDFLSLLTHVPNLVDLVLIDLDDSSGRFETAYRTKSPQIMLKHLRTFLFSAVASTGPLISHITTGTNTALWIRDYRIGNRNLSAYEFAGLPAMTNVTKLTIMQDPPRTAFMCVGPSSGVCIDYHLDWSSDSKGLRSVVVAELSCPNIEELWVIERNQGWFYPAFFHSCEMLVLLRALTSLNKIVILEESLESLCTALRHAATDLSPEWKLATLHVILHGGRGHASMALIVSCAPVLRWLGVENLVVGFLPDYDGPGTVPEDVLRAFNSVKCIRHTKMPTMDIPVTCKTSPHLLWPSWVDTLSKLPC</sequence>
<keyword evidence="2" id="KW-1185">Reference proteome</keyword>
<dbReference type="EMBL" id="BFAD01000008">
    <property type="protein sequence ID" value="GBE85928.1"/>
    <property type="molecule type" value="Genomic_DNA"/>
</dbReference>
<gene>
    <name evidence="1" type="ORF">SCP_0804520</name>
</gene>
<dbReference type="STRING" id="139825.A0A401GUN1"/>
<organism evidence="1 2">
    <name type="scientific">Sparassis crispa</name>
    <dbReference type="NCBI Taxonomy" id="139825"/>
    <lineage>
        <taxon>Eukaryota</taxon>
        <taxon>Fungi</taxon>
        <taxon>Dikarya</taxon>
        <taxon>Basidiomycota</taxon>
        <taxon>Agaricomycotina</taxon>
        <taxon>Agaricomycetes</taxon>
        <taxon>Polyporales</taxon>
        <taxon>Sparassidaceae</taxon>
        <taxon>Sparassis</taxon>
    </lineage>
</organism>
<evidence type="ECO:0000313" key="2">
    <source>
        <dbReference type="Proteomes" id="UP000287166"/>
    </source>
</evidence>
<reference evidence="1 2" key="1">
    <citation type="journal article" date="2018" name="Sci. Rep.">
        <title>Genome sequence of the cauliflower mushroom Sparassis crispa (Hanabiratake) and its association with beneficial usage.</title>
        <authorList>
            <person name="Kiyama R."/>
            <person name="Furutani Y."/>
            <person name="Kawaguchi K."/>
            <person name="Nakanishi T."/>
        </authorList>
    </citation>
    <scope>NUCLEOTIDE SEQUENCE [LARGE SCALE GENOMIC DNA]</scope>
</reference>
<dbReference type="OrthoDB" id="2803547at2759"/>
<dbReference type="RefSeq" id="XP_027616841.1">
    <property type="nucleotide sequence ID" value="XM_027761040.1"/>
</dbReference>
<evidence type="ECO:0000313" key="1">
    <source>
        <dbReference type="EMBL" id="GBE85928.1"/>
    </source>
</evidence>
<protein>
    <submittedName>
        <fullName evidence="1">Uncharacterized protein</fullName>
    </submittedName>
</protein>